<protein>
    <submittedName>
        <fullName evidence="1">Uncharacterized protein</fullName>
    </submittedName>
</protein>
<comment type="caution">
    <text evidence="1">The sequence shown here is derived from an EMBL/GenBank/DDBJ whole genome shotgun (WGS) entry which is preliminary data.</text>
</comment>
<keyword evidence="2" id="KW-1185">Reference proteome</keyword>
<dbReference type="EMBL" id="JAPTGB010000003">
    <property type="protein sequence ID" value="MCZ0859964.1"/>
    <property type="molecule type" value="Genomic_DNA"/>
</dbReference>
<gene>
    <name evidence="1" type="ORF">O0S10_01815</name>
</gene>
<dbReference type="Proteomes" id="UP001141422">
    <property type="component" value="Unassembled WGS sequence"/>
</dbReference>
<sequence>MTRTNSSYLRHVSLQIGPATLDGLDIDFEVDSNAGDKNKASTTVTVWNLSPETIAAVHAGDDVLLMAGYQGDAGCIFCGQVTTITHGRDGADRYTEFGCVDLEWPKNMQPRIYPKGTLIADILRNLYRDAAFLLAAVECLEVTTSGPYTTDPDGAVTLQWCLDVVNGDPDIKKTGRTIRAMTAGGESYIVPDDVTLSATIRVSVDTGLISTSPEDGDSYDRRVTTLLNWRVMTGSAVELESLEPGASGRYVVAEYTHSSSEFTTTMKLKASGGEE</sequence>
<reference evidence="1" key="1">
    <citation type="submission" date="2022-12" db="EMBL/GenBank/DDBJ databases">
        <title>Isolation and characterisation of novel Methanocorpusculum spp. from native Australian herbivores indicates the genus is ancestrally host-associated.</title>
        <authorList>
            <person name="Volmer J.G."/>
            <person name="Soo R.M."/>
            <person name="Evans P.N."/>
            <person name="Hoedt E.C."/>
            <person name="Astorga Alsina A.L."/>
            <person name="Woodcroft B.J."/>
            <person name="Tyson G.W."/>
            <person name="Hugenholtz P."/>
            <person name="Morrison M."/>
        </authorList>
    </citation>
    <scope>NUCLEOTIDE SEQUENCE</scope>
    <source>
        <strain evidence="1">MG</strain>
    </source>
</reference>
<evidence type="ECO:0000313" key="1">
    <source>
        <dbReference type="EMBL" id="MCZ0859964.1"/>
    </source>
</evidence>
<dbReference type="RefSeq" id="WP_268924188.1">
    <property type="nucleotide sequence ID" value="NZ_JAPTGB010000003.1"/>
</dbReference>
<organism evidence="1 2">
    <name type="scientific">Methanocorpusculum petauri</name>
    <dbReference type="NCBI Taxonomy" id="3002863"/>
    <lineage>
        <taxon>Archaea</taxon>
        <taxon>Methanobacteriati</taxon>
        <taxon>Methanobacteriota</taxon>
        <taxon>Stenosarchaea group</taxon>
        <taxon>Methanomicrobia</taxon>
        <taxon>Methanomicrobiales</taxon>
        <taxon>Methanocorpusculaceae</taxon>
        <taxon>Methanocorpusculum</taxon>
    </lineage>
</organism>
<proteinExistence type="predicted"/>
<name>A0ABT4IDZ5_9EURY</name>
<evidence type="ECO:0000313" key="2">
    <source>
        <dbReference type="Proteomes" id="UP001141422"/>
    </source>
</evidence>
<accession>A0ABT4IDZ5</accession>